<protein>
    <submittedName>
        <fullName evidence="2">Uncharacterized protein</fullName>
    </submittedName>
</protein>
<organism evidence="2 3">
    <name type="scientific">Streptomyces calidiresistens</name>
    <dbReference type="NCBI Taxonomy" id="1485586"/>
    <lineage>
        <taxon>Bacteria</taxon>
        <taxon>Bacillati</taxon>
        <taxon>Actinomycetota</taxon>
        <taxon>Actinomycetes</taxon>
        <taxon>Kitasatosporales</taxon>
        <taxon>Streptomycetaceae</taxon>
        <taxon>Streptomyces</taxon>
    </lineage>
</organism>
<keyword evidence="1" id="KW-1133">Transmembrane helix</keyword>
<accession>A0A7W3T3B3</accession>
<dbReference type="AlphaFoldDB" id="A0A7W3T3B3"/>
<evidence type="ECO:0000256" key="1">
    <source>
        <dbReference type="SAM" id="Phobius"/>
    </source>
</evidence>
<evidence type="ECO:0000313" key="2">
    <source>
        <dbReference type="EMBL" id="MBB0230175.1"/>
    </source>
</evidence>
<keyword evidence="1" id="KW-0472">Membrane</keyword>
<feature type="transmembrane region" description="Helical" evidence="1">
    <location>
        <begin position="46"/>
        <end position="67"/>
    </location>
</feature>
<dbReference type="Proteomes" id="UP000530234">
    <property type="component" value="Unassembled WGS sequence"/>
</dbReference>
<reference evidence="3" key="1">
    <citation type="submission" date="2019-10" db="EMBL/GenBank/DDBJ databases">
        <title>Streptomyces sp. nov., a novel actinobacterium isolated from alkaline environment.</title>
        <authorList>
            <person name="Golinska P."/>
        </authorList>
    </citation>
    <scope>NUCLEOTIDE SEQUENCE [LARGE SCALE GENOMIC DNA]</scope>
    <source>
        <strain evidence="3">DSM 42108</strain>
    </source>
</reference>
<feature type="transmembrane region" description="Helical" evidence="1">
    <location>
        <begin position="123"/>
        <end position="144"/>
    </location>
</feature>
<evidence type="ECO:0000313" key="3">
    <source>
        <dbReference type="Proteomes" id="UP000530234"/>
    </source>
</evidence>
<sequence length="151" mass="16290">MSGDQPYADHHPVALLLLILLGVVATPWLMVYSIKLLTRAGVNRTAVAFLKSGAVLTWTATVGMYTWGVLRLFFFDSPDQSRACNEVLGTQRLAGYAPSFFPLRFGCLTGDGRTIEAGVIPSYINPAVAVLAVCAVALTVFAVAQRKEVEK</sequence>
<feature type="transmembrane region" description="Helical" evidence="1">
    <location>
        <begin position="12"/>
        <end position="34"/>
    </location>
</feature>
<comment type="caution">
    <text evidence="2">The sequence shown here is derived from an EMBL/GenBank/DDBJ whole genome shotgun (WGS) entry which is preliminary data.</text>
</comment>
<dbReference type="EMBL" id="VKHS01000233">
    <property type="protein sequence ID" value="MBB0230175.1"/>
    <property type="molecule type" value="Genomic_DNA"/>
</dbReference>
<keyword evidence="1" id="KW-0812">Transmembrane</keyword>
<gene>
    <name evidence="2" type="ORF">FOE67_11800</name>
</gene>
<proteinExistence type="predicted"/>
<keyword evidence="3" id="KW-1185">Reference proteome</keyword>
<name>A0A7W3T3B3_9ACTN</name>